<evidence type="ECO:0000256" key="4">
    <source>
        <dbReference type="ARBA" id="ARBA00022692"/>
    </source>
</evidence>
<keyword evidence="6 9" id="KW-0378">Hydrolase</keyword>
<dbReference type="InterPro" id="IPR001872">
    <property type="entry name" value="Peptidase_A8"/>
</dbReference>
<sequence>MARGSLGIMAGVATATFVLDQLSKFVVVHLMSLDRVREIDIWPPYLNFRMAWNRGVNFGLLQGDGDLGRWLLIAVALVISAWVWLWMRKEPQTTAAQVSAGLLIGGAIGNVIDRVLYGAVADFLNMSCCGIDNPWAFNVADIAVFAGAIGLVLFTGRDKKA</sequence>
<keyword evidence="5 9" id="KW-0064">Aspartyl protease</keyword>
<protein>
    <recommendedName>
        <fullName evidence="9">Lipoprotein signal peptidase</fullName>
        <ecNumber evidence="9">3.4.23.36</ecNumber>
    </recommendedName>
    <alternativeName>
        <fullName evidence="9">Prolipoprotein signal peptidase</fullName>
    </alternativeName>
    <alternativeName>
        <fullName evidence="9">Signal peptidase II</fullName>
        <shortName evidence="9">SPase II</shortName>
    </alternativeName>
</protein>
<feature type="transmembrane region" description="Helical" evidence="9">
    <location>
        <begin position="67"/>
        <end position="86"/>
    </location>
</feature>
<comment type="similarity">
    <text evidence="1 9 11">Belongs to the peptidase A8 family.</text>
</comment>
<reference evidence="14 15" key="1">
    <citation type="submission" date="2016-11" db="EMBL/GenBank/DDBJ databases">
        <title>Comparison of Traditional DNA-DNA Hybridization with In Silico Genomic Analysis.</title>
        <authorList>
            <person name="Nicholson A.C."/>
            <person name="Sammons S."/>
            <person name="Humrighouse B.W."/>
            <person name="Graziano J."/>
            <person name="Lasker B."/>
            <person name="Whitney A.M."/>
            <person name="Mcquiston J.R."/>
        </authorList>
    </citation>
    <scope>NUCLEOTIDE SEQUENCE [LARGE SCALE GENOMIC DNA]</scope>
    <source>
        <strain evidence="12 15">H1892</strain>
        <strain evidence="13 14">H2381</strain>
    </source>
</reference>
<dbReference type="STRING" id="366616.CG51_18305"/>
<feature type="active site" evidence="9">
    <location>
        <position position="122"/>
    </location>
</feature>
<evidence type="ECO:0000256" key="7">
    <source>
        <dbReference type="ARBA" id="ARBA00022989"/>
    </source>
</evidence>
<evidence type="ECO:0000313" key="15">
    <source>
        <dbReference type="Proteomes" id="UP000214673"/>
    </source>
</evidence>
<dbReference type="Pfam" id="PF01252">
    <property type="entry name" value="Peptidase_A8"/>
    <property type="match status" value="1"/>
</dbReference>
<evidence type="ECO:0000256" key="1">
    <source>
        <dbReference type="ARBA" id="ARBA00006139"/>
    </source>
</evidence>
<comment type="function">
    <text evidence="9 10">This protein specifically catalyzes the removal of signal peptides from prolipoproteins.</text>
</comment>
<evidence type="ECO:0000313" key="13">
    <source>
        <dbReference type="EMBL" id="OWJ82592.1"/>
    </source>
</evidence>
<name>A0A212AM83_9RHOB</name>
<evidence type="ECO:0000256" key="8">
    <source>
        <dbReference type="ARBA" id="ARBA00023136"/>
    </source>
</evidence>
<keyword evidence="15" id="KW-1185">Reference proteome</keyword>
<comment type="caution">
    <text evidence="9">Lacks conserved residue(s) required for the propagation of feature annotation.</text>
</comment>
<dbReference type="Proteomes" id="UP000214673">
    <property type="component" value="Unassembled WGS sequence"/>
</dbReference>
<dbReference type="HAMAP" id="MF_00161">
    <property type="entry name" value="LspA"/>
    <property type="match status" value="1"/>
</dbReference>
<evidence type="ECO:0000256" key="5">
    <source>
        <dbReference type="ARBA" id="ARBA00022750"/>
    </source>
</evidence>
<dbReference type="PROSITE" id="PS00855">
    <property type="entry name" value="SPASE_II"/>
    <property type="match status" value="1"/>
</dbReference>
<dbReference type="EMBL" id="NIPX01000025">
    <property type="protein sequence ID" value="OWJ82592.1"/>
    <property type="molecule type" value="Genomic_DNA"/>
</dbReference>
<comment type="pathway">
    <text evidence="9">Protein modification; lipoprotein biosynthesis (signal peptide cleavage).</text>
</comment>
<keyword evidence="4 9" id="KW-0812">Transmembrane</keyword>
<feature type="transmembrane region" description="Helical" evidence="9">
    <location>
        <begin position="98"/>
        <end position="120"/>
    </location>
</feature>
<keyword evidence="7 9" id="KW-1133">Transmembrane helix</keyword>
<feature type="transmembrane region" description="Helical" evidence="9">
    <location>
        <begin position="135"/>
        <end position="154"/>
    </location>
</feature>
<comment type="caution">
    <text evidence="13">The sequence shown here is derived from an EMBL/GenBank/DDBJ whole genome shotgun (WGS) entry which is preliminary data.</text>
</comment>
<dbReference type="EMBL" id="NIPV01000095">
    <property type="protein sequence ID" value="OWJ73090.1"/>
    <property type="molecule type" value="Genomic_DNA"/>
</dbReference>
<dbReference type="PANTHER" id="PTHR33695:SF1">
    <property type="entry name" value="LIPOPROTEIN SIGNAL PEPTIDASE"/>
    <property type="match status" value="1"/>
</dbReference>
<organism evidence="13 14">
    <name type="scientific">Haematobacter missouriensis</name>
    <dbReference type="NCBI Taxonomy" id="366616"/>
    <lineage>
        <taxon>Bacteria</taxon>
        <taxon>Pseudomonadati</taxon>
        <taxon>Pseudomonadota</taxon>
        <taxon>Alphaproteobacteria</taxon>
        <taxon>Rhodobacterales</taxon>
        <taxon>Paracoccaceae</taxon>
        <taxon>Haematobacter</taxon>
    </lineage>
</organism>
<evidence type="ECO:0000256" key="3">
    <source>
        <dbReference type="ARBA" id="ARBA00022670"/>
    </source>
</evidence>
<dbReference type="UniPathway" id="UPA00665"/>
<dbReference type="EC" id="3.4.23.36" evidence="9"/>
<dbReference type="NCBIfam" id="TIGR00077">
    <property type="entry name" value="lspA"/>
    <property type="match status" value="1"/>
</dbReference>
<gene>
    <name evidence="9 13" type="primary">lspA</name>
    <name evidence="13" type="ORF">CDV52_14445</name>
    <name evidence="12" type="ORF">CDV53_16020</name>
</gene>
<evidence type="ECO:0000256" key="9">
    <source>
        <dbReference type="HAMAP-Rule" id="MF_00161"/>
    </source>
</evidence>
<evidence type="ECO:0000256" key="6">
    <source>
        <dbReference type="ARBA" id="ARBA00022801"/>
    </source>
</evidence>
<keyword evidence="3 9" id="KW-0645">Protease</keyword>
<evidence type="ECO:0000256" key="11">
    <source>
        <dbReference type="RuleBase" id="RU004181"/>
    </source>
</evidence>
<comment type="subcellular location">
    <subcellularLocation>
        <location evidence="9">Cell membrane</location>
        <topology evidence="9">Multi-pass membrane protein</topology>
    </subcellularLocation>
</comment>
<dbReference type="PRINTS" id="PR00781">
    <property type="entry name" value="LIPOSIGPTASE"/>
</dbReference>
<accession>A0A212AM83</accession>
<keyword evidence="2 9" id="KW-1003">Cell membrane</keyword>
<proteinExistence type="inferred from homology"/>
<dbReference type="PANTHER" id="PTHR33695">
    <property type="entry name" value="LIPOPROTEIN SIGNAL PEPTIDASE"/>
    <property type="match status" value="1"/>
</dbReference>
<dbReference type="Proteomes" id="UP000196640">
    <property type="component" value="Unassembled WGS sequence"/>
</dbReference>
<feature type="active site" evidence="9">
    <location>
        <position position="141"/>
    </location>
</feature>
<evidence type="ECO:0000256" key="10">
    <source>
        <dbReference type="RuleBase" id="RU000594"/>
    </source>
</evidence>
<dbReference type="GO" id="GO:0006508">
    <property type="term" value="P:proteolysis"/>
    <property type="evidence" value="ECO:0007669"/>
    <property type="project" value="UniProtKB-KW"/>
</dbReference>
<dbReference type="RefSeq" id="WP_088233852.1">
    <property type="nucleotide sequence ID" value="NZ_JFGS01000005.1"/>
</dbReference>
<dbReference type="AlphaFoldDB" id="A0A212AM83"/>
<dbReference type="GO" id="GO:0004190">
    <property type="term" value="F:aspartic-type endopeptidase activity"/>
    <property type="evidence" value="ECO:0007669"/>
    <property type="project" value="UniProtKB-UniRule"/>
</dbReference>
<evidence type="ECO:0000313" key="14">
    <source>
        <dbReference type="Proteomes" id="UP000196640"/>
    </source>
</evidence>
<comment type="catalytic activity">
    <reaction evidence="9 10">
        <text>Release of signal peptides from bacterial membrane prolipoproteins. Hydrolyzes -Xaa-Yaa-Zaa-|-(S,diacylglyceryl)Cys-, in which Xaa is hydrophobic (preferably Leu), and Yaa (Ala or Ser) and Zaa (Gly or Ala) have small, neutral side chains.</text>
        <dbReference type="EC" id="3.4.23.36"/>
    </reaction>
</comment>
<evidence type="ECO:0000256" key="2">
    <source>
        <dbReference type="ARBA" id="ARBA00022475"/>
    </source>
</evidence>
<dbReference type="OrthoDB" id="9810259at2"/>
<dbReference type="GO" id="GO:0005886">
    <property type="term" value="C:plasma membrane"/>
    <property type="evidence" value="ECO:0007669"/>
    <property type="project" value="UniProtKB-SubCell"/>
</dbReference>
<evidence type="ECO:0000313" key="12">
    <source>
        <dbReference type="EMBL" id="OWJ73090.1"/>
    </source>
</evidence>
<keyword evidence="8 9" id="KW-0472">Membrane</keyword>